<proteinExistence type="predicted"/>
<dbReference type="InterPro" id="IPR012258">
    <property type="entry name" value="Acyl-CoA_oxidase"/>
</dbReference>
<dbReference type="SUPFAM" id="SSF56645">
    <property type="entry name" value="Acyl-CoA dehydrogenase NM domain-like"/>
    <property type="match status" value="1"/>
</dbReference>
<sequence length="202" mass="22191">MARLIILSRDHGPHLFIVQIRSAKDGTQMPGIELGNLGLKMEYNTTCNGIVTFNHVRNPRTDMLIGHASVSKDGVHKWPSHPNLLFATILSVRTIISRLVTFQLAQAVTIATRYSVVREQSIGINELGSMETLIMAYKSQHFKLAAGLKEWSTQTAAEGAEDARKCCGGQGYLNVSGMPEIMAVVTATATLEGEDYVMWQQS</sequence>
<evidence type="ECO:0000259" key="1">
    <source>
        <dbReference type="Pfam" id="PF22924"/>
    </source>
</evidence>
<protein>
    <submittedName>
        <fullName evidence="2">Acyl-CoA dehydrogenase/oxidase C-terminal</fullName>
    </submittedName>
</protein>
<dbReference type="OrthoDB" id="538336at2759"/>
<organism evidence="2 3">
    <name type="scientific">Zopfia rhizophila CBS 207.26</name>
    <dbReference type="NCBI Taxonomy" id="1314779"/>
    <lineage>
        <taxon>Eukaryota</taxon>
        <taxon>Fungi</taxon>
        <taxon>Dikarya</taxon>
        <taxon>Ascomycota</taxon>
        <taxon>Pezizomycotina</taxon>
        <taxon>Dothideomycetes</taxon>
        <taxon>Dothideomycetes incertae sedis</taxon>
        <taxon>Zopfiaceae</taxon>
        <taxon>Zopfia</taxon>
    </lineage>
</organism>
<dbReference type="SUPFAM" id="SSF47203">
    <property type="entry name" value="Acyl-CoA dehydrogenase C-terminal domain-like"/>
    <property type="match status" value="1"/>
</dbReference>
<dbReference type="GO" id="GO:0005504">
    <property type="term" value="F:fatty acid binding"/>
    <property type="evidence" value="ECO:0007669"/>
    <property type="project" value="TreeGrafter"/>
</dbReference>
<dbReference type="Pfam" id="PF22924">
    <property type="entry name" value="ACOX_C_alpha1"/>
    <property type="match status" value="1"/>
</dbReference>
<dbReference type="GO" id="GO:0003997">
    <property type="term" value="F:acyl-CoA oxidase activity"/>
    <property type="evidence" value="ECO:0007669"/>
    <property type="project" value="InterPro"/>
</dbReference>
<dbReference type="GO" id="GO:0071949">
    <property type="term" value="F:FAD binding"/>
    <property type="evidence" value="ECO:0007669"/>
    <property type="project" value="InterPro"/>
</dbReference>
<dbReference type="Gene3D" id="1.20.140.10">
    <property type="entry name" value="Butyryl-CoA Dehydrogenase, subunit A, domain 3"/>
    <property type="match status" value="2"/>
</dbReference>
<keyword evidence="3" id="KW-1185">Reference proteome</keyword>
<dbReference type="Gene3D" id="2.40.110.10">
    <property type="entry name" value="Butyryl-CoA Dehydrogenase, subunit A, domain 2"/>
    <property type="match status" value="1"/>
</dbReference>
<dbReference type="InterPro" id="IPR036250">
    <property type="entry name" value="AcylCo_DH-like_C"/>
</dbReference>
<dbReference type="InterPro" id="IPR046373">
    <property type="entry name" value="Acyl-CoA_Oxase/DH_mid-dom_sf"/>
</dbReference>
<gene>
    <name evidence="2" type="ORF">K469DRAFT_689009</name>
</gene>
<dbReference type="InterPro" id="IPR055060">
    <property type="entry name" value="ACOX_C_alpha1"/>
</dbReference>
<reference evidence="2" key="1">
    <citation type="journal article" date="2020" name="Stud. Mycol.">
        <title>101 Dothideomycetes genomes: a test case for predicting lifestyles and emergence of pathogens.</title>
        <authorList>
            <person name="Haridas S."/>
            <person name="Albert R."/>
            <person name="Binder M."/>
            <person name="Bloem J."/>
            <person name="Labutti K."/>
            <person name="Salamov A."/>
            <person name="Andreopoulos B."/>
            <person name="Baker S."/>
            <person name="Barry K."/>
            <person name="Bills G."/>
            <person name="Bluhm B."/>
            <person name="Cannon C."/>
            <person name="Castanera R."/>
            <person name="Culley D."/>
            <person name="Daum C."/>
            <person name="Ezra D."/>
            <person name="Gonzalez J."/>
            <person name="Henrissat B."/>
            <person name="Kuo A."/>
            <person name="Liang C."/>
            <person name="Lipzen A."/>
            <person name="Lutzoni F."/>
            <person name="Magnuson J."/>
            <person name="Mondo S."/>
            <person name="Nolan M."/>
            <person name="Ohm R."/>
            <person name="Pangilinan J."/>
            <person name="Park H.-J."/>
            <person name="Ramirez L."/>
            <person name="Alfaro M."/>
            <person name="Sun H."/>
            <person name="Tritt A."/>
            <person name="Yoshinaga Y."/>
            <person name="Zwiers L.-H."/>
            <person name="Turgeon B."/>
            <person name="Goodwin S."/>
            <person name="Spatafora J."/>
            <person name="Crous P."/>
            <person name="Grigoriev I."/>
        </authorList>
    </citation>
    <scope>NUCLEOTIDE SEQUENCE</scope>
    <source>
        <strain evidence="2">CBS 207.26</strain>
    </source>
</reference>
<dbReference type="GO" id="GO:0055088">
    <property type="term" value="P:lipid homeostasis"/>
    <property type="evidence" value="ECO:0007669"/>
    <property type="project" value="TreeGrafter"/>
</dbReference>
<feature type="domain" description="Acyl-CoA oxidase C-alpha1" evidence="1">
    <location>
        <begin position="144"/>
        <end position="201"/>
    </location>
</feature>
<dbReference type="GO" id="GO:0005777">
    <property type="term" value="C:peroxisome"/>
    <property type="evidence" value="ECO:0007669"/>
    <property type="project" value="InterPro"/>
</dbReference>
<dbReference type="GO" id="GO:0033540">
    <property type="term" value="P:fatty acid beta-oxidation using acyl-CoA oxidase"/>
    <property type="evidence" value="ECO:0007669"/>
    <property type="project" value="TreeGrafter"/>
</dbReference>
<dbReference type="InterPro" id="IPR009100">
    <property type="entry name" value="AcylCoA_DH/oxidase_NM_dom_sf"/>
</dbReference>
<accession>A0A6A6EVM1</accession>
<name>A0A6A6EVM1_9PEZI</name>
<dbReference type="Proteomes" id="UP000800200">
    <property type="component" value="Unassembled WGS sequence"/>
</dbReference>
<dbReference type="AlphaFoldDB" id="A0A6A6EVM1"/>
<dbReference type="EMBL" id="ML994612">
    <property type="protein sequence ID" value="KAF2193926.1"/>
    <property type="molecule type" value="Genomic_DNA"/>
</dbReference>
<evidence type="ECO:0000313" key="3">
    <source>
        <dbReference type="Proteomes" id="UP000800200"/>
    </source>
</evidence>
<dbReference type="PANTHER" id="PTHR10909">
    <property type="entry name" value="ELECTRON TRANSPORT OXIDOREDUCTASE"/>
    <property type="match status" value="1"/>
</dbReference>
<dbReference type="PANTHER" id="PTHR10909:SF250">
    <property type="entry name" value="PEROXISOMAL ACYL-COENZYME A OXIDASE 1"/>
    <property type="match status" value="1"/>
</dbReference>
<evidence type="ECO:0000313" key="2">
    <source>
        <dbReference type="EMBL" id="KAF2193926.1"/>
    </source>
</evidence>